<proteinExistence type="predicted"/>
<organism evidence="1 2">
    <name type="scientific">Medicago truncatula</name>
    <name type="common">Barrel medic</name>
    <name type="synonym">Medicago tribuloides</name>
    <dbReference type="NCBI Taxonomy" id="3880"/>
    <lineage>
        <taxon>Eukaryota</taxon>
        <taxon>Viridiplantae</taxon>
        <taxon>Streptophyta</taxon>
        <taxon>Embryophyta</taxon>
        <taxon>Tracheophyta</taxon>
        <taxon>Spermatophyta</taxon>
        <taxon>Magnoliopsida</taxon>
        <taxon>eudicotyledons</taxon>
        <taxon>Gunneridae</taxon>
        <taxon>Pentapetalae</taxon>
        <taxon>rosids</taxon>
        <taxon>fabids</taxon>
        <taxon>Fabales</taxon>
        <taxon>Fabaceae</taxon>
        <taxon>Papilionoideae</taxon>
        <taxon>50 kb inversion clade</taxon>
        <taxon>NPAAA clade</taxon>
        <taxon>Hologalegina</taxon>
        <taxon>IRL clade</taxon>
        <taxon>Trifolieae</taxon>
        <taxon>Medicago</taxon>
    </lineage>
</organism>
<dbReference type="AlphaFoldDB" id="A0A396GYZ1"/>
<accession>A0A396GYZ1</accession>
<evidence type="ECO:0000313" key="2">
    <source>
        <dbReference type="Proteomes" id="UP000265566"/>
    </source>
</evidence>
<sequence>MNYYFPFNKSTCFIHVENENPYSNSKNYYSSKQLNLQNATSTPTKTTNSKN</sequence>
<reference evidence="2" key="1">
    <citation type="journal article" date="2018" name="Nat. Plants">
        <title>Whole-genome landscape of Medicago truncatula symbiotic genes.</title>
        <authorList>
            <person name="Pecrix Y."/>
            <person name="Staton S.E."/>
            <person name="Sallet E."/>
            <person name="Lelandais-Briere C."/>
            <person name="Moreau S."/>
            <person name="Carrere S."/>
            <person name="Blein T."/>
            <person name="Jardinaud M.F."/>
            <person name="Latrasse D."/>
            <person name="Zouine M."/>
            <person name="Zahm M."/>
            <person name="Kreplak J."/>
            <person name="Mayjonade B."/>
            <person name="Satge C."/>
            <person name="Perez M."/>
            <person name="Cauet S."/>
            <person name="Marande W."/>
            <person name="Chantry-Darmon C."/>
            <person name="Lopez-Roques C."/>
            <person name="Bouchez O."/>
            <person name="Berard A."/>
            <person name="Debelle F."/>
            <person name="Munos S."/>
            <person name="Bendahmane A."/>
            <person name="Berges H."/>
            <person name="Niebel A."/>
            <person name="Buitink J."/>
            <person name="Frugier F."/>
            <person name="Benhamed M."/>
            <person name="Crespi M."/>
            <person name="Gouzy J."/>
            <person name="Gamas P."/>
        </authorList>
    </citation>
    <scope>NUCLEOTIDE SEQUENCE [LARGE SCALE GENOMIC DNA]</scope>
    <source>
        <strain evidence="2">cv. Jemalong A17</strain>
    </source>
</reference>
<gene>
    <name evidence="1" type="ORF">MtrunA17_Chr7g0234101</name>
</gene>
<dbReference type="EMBL" id="PSQE01000007">
    <property type="protein sequence ID" value="RHN45693.1"/>
    <property type="molecule type" value="Genomic_DNA"/>
</dbReference>
<dbReference type="Proteomes" id="UP000265566">
    <property type="component" value="Chromosome 7"/>
</dbReference>
<comment type="caution">
    <text evidence="1">The sequence shown here is derived from an EMBL/GenBank/DDBJ whole genome shotgun (WGS) entry which is preliminary data.</text>
</comment>
<name>A0A396GYZ1_MEDTR</name>
<evidence type="ECO:0000313" key="1">
    <source>
        <dbReference type="EMBL" id="RHN45693.1"/>
    </source>
</evidence>
<dbReference type="Gramene" id="rna40076">
    <property type="protein sequence ID" value="RHN45693.1"/>
    <property type="gene ID" value="gene40076"/>
</dbReference>
<protein>
    <submittedName>
        <fullName evidence="1">Uncharacterized protein</fullName>
    </submittedName>
</protein>